<evidence type="ECO:0000313" key="2">
    <source>
        <dbReference type="EMBL" id="GAX11176.1"/>
    </source>
</evidence>
<comment type="caution">
    <text evidence="2">The sequence shown here is derived from an EMBL/GenBank/DDBJ whole genome shotgun (WGS) entry which is preliminary data.</text>
</comment>
<dbReference type="EMBL" id="BDSP01000036">
    <property type="protein sequence ID" value="GAX11176.1"/>
    <property type="molecule type" value="Genomic_DNA"/>
</dbReference>
<gene>
    <name evidence="2" type="ORF">FisN_9Hu270</name>
</gene>
<sequence>MSYETPEAFQPILESELTEEMKTKFRLLWVDTFNYMMLGYGEYAPILRQHITEEVTQHPILARTISKQTEDSSWSLLRLACFRTGMHCREFIQFLIERNPHALLWAPEDSFRRGDALLHIIASNSNCLVFPWIAERYPWVFQHPLYQQSPPHLKMMKLYINGHCDETTVQSFYEIYPQGLQERDTAAPQAMYPLMLSLSGSEEPSEELFVWMAEQYPNAVYHSPVPGFTILHKVCSILAKSHTLNMTNICRFLLVEHASLISQTTDEFGHLPIHELASSCNNRPQVHPLIVEALDIEKEISLLTEMSDNILKAVSLLTCNSLPSSEQNGSSFSLASFGSLAEVFSCWAKLRITHVLSPLEQKNRAEAFRLVEEGVPGDFEEEDDDADSEEEDGDDDSDDDDGIEEEGDIWDEASAADDDGELDD</sequence>
<accession>A0A1Z5JB41</accession>
<dbReference type="OrthoDB" id="55776at2759"/>
<dbReference type="Proteomes" id="UP000198406">
    <property type="component" value="Unassembled WGS sequence"/>
</dbReference>
<protein>
    <submittedName>
        <fullName evidence="2">Uncharacterized protein</fullName>
    </submittedName>
</protein>
<feature type="compositionally biased region" description="Acidic residues" evidence="1">
    <location>
        <begin position="378"/>
        <end position="424"/>
    </location>
</feature>
<dbReference type="InParanoid" id="A0A1Z5JB41"/>
<feature type="region of interest" description="Disordered" evidence="1">
    <location>
        <begin position="372"/>
        <end position="424"/>
    </location>
</feature>
<organism evidence="2 3">
    <name type="scientific">Fistulifera solaris</name>
    <name type="common">Oleaginous diatom</name>
    <dbReference type="NCBI Taxonomy" id="1519565"/>
    <lineage>
        <taxon>Eukaryota</taxon>
        <taxon>Sar</taxon>
        <taxon>Stramenopiles</taxon>
        <taxon>Ochrophyta</taxon>
        <taxon>Bacillariophyta</taxon>
        <taxon>Bacillariophyceae</taxon>
        <taxon>Bacillariophycidae</taxon>
        <taxon>Naviculales</taxon>
        <taxon>Naviculaceae</taxon>
        <taxon>Fistulifera</taxon>
    </lineage>
</organism>
<keyword evidence="3" id="KW-1185">Reference proteome</keyword>
<reference evidence="2 3" key="1">
    <citation type="journal article" date="2015" name="Plant Cell">
        <title>Oil accumulation by the oleaginous diatom Fistulifera solaris as revealed by the genome and transcriptome.</title>
        <authorList>
            <person name="Tanaka T."/>
            <person name="Maeda Y."/>
            <person name="Veluchamy A."/>
            <person name="Tanaka M."/>
            <person name="Abida H."/>
            <person name="Marechal E."/>
            <person name="Bowler C."/>
            <person name="Muto M."/>
            <person name="Sunaga Y."/>
            <person name="Tanaka M."/>
            <person name="Yoshino T."/>
            <person name="Taniguchi T."/>
            <person name="Fukuda Y."/>
            <person name="Nemoto M."/>
            <person name="Matsumoto M."/>
            <person name="Wong P.S."/>
            <person name="Aburatani S."/>
            <person name="Fujibuchi W."/>
        </authorList>
    </citation>
    <scope>NUCLEOTIDE SEQUENCE [LARGE SCALE GENOMIC DNA]</scope>
    <source>
        <strain evidence="2 3">JPCC DA0580</strain>
    </source>
</reference>
<proteinExistence type="predicted"/>
<dbReference type="AlphaFoldDB" id="A0A1Z5JB41"/>
<evidence type="ECO:0000256" key="1">
    <source>
        <dbReference type="SAM" id="MobiDB-lite"/>
    </source>
</evidence>
<evidence type="ECO:0000313" key="3">
    <source>
        <dbReference type="Proteomes" id="UP000198406"/>
    </source>
</evidence>
<name>A0A1Z5JB41_FISSO</name>